<reference evidence="1 2" key="1">
    <citation type="submission" date="2012-02" db="EMBL/GenBank/DDBJ databases">
        <title>The Genome Sequence of Parabacteroides goldsteinii CL02T12C30.</title>
        <authorList>
            <consortium name="The Broad Institute Genome Sequencing Platform"/>
            <person name="Earl A."/>
            <person name="Ward D."/>
            <person name="Feldgarden M."/>
            <person name="Gevers D."/>
            <person name="Zitomersky N.L."/>
            <person name="Coyne M.J."/>
            <person name="Comstock L.E."/>
            <person name="Young S.K."/>
            <person name="Zeng Q."/>
            <person name="Gargeya S."/>
            <person name="Fitzgerald M."/>
            <person name="Haas B."/>
            <person name="Abouelleil A."/>
            <person name="Alvarado L."/>
            <person name="Arachchi H.M."/>
            <person name="Berlin A."/>
            <person name="Chapman S.B."/>
            <person name="Gearin G."/>
            <person name="Goldberg J."/>
            <person name="Griggs A."/>
            <person name="Gujja S."/>
            <person name="Hansen M."/>
            <person name="Heiman D."/>
            <person name="Howarth C."/>
            <person name="Larimer J."/>
            <person name="Lui A."/>
            <person name="MacDonald P.J.P."/>
            <person name="McCowen C."/>
            <person name="Montmayeur A."/>
            <person name="Murphy C."/>
            <person name="Neiman D."/>
            <person name="Pearson M."/>
            <person name="Priest M."/>
            <person name="Roberts A."/>
            <person name="Saif S."/>
            <person name="Shea T."/>
            <person name="Sisk P."/>
            <person name="Stolte C."/>
            <person name="Sykes S."/>
            <person name="Wortman J."/>
            <person name="Nusbaum C."/>
            <person name="Birren B."/>
        </authorList>
    </citation>
    <scope>NUCLEOTIDE SEQUENCE [LARGE SCALE GENOMIC DNA]</scope>
    <source>
        <strain evidence="1 2">CL02T12C30</strain>
    </source>
</reference>
<dbReference type="PATRIC" id="fig|999418.3.peg.4520"/>
<organism evidence="1 2">
    <name type="scientific">Parabacteroides goldsteinii CL02T12C30</name>
    <dbReference type="NCBI Taxonomy" id="999418"/>
    <lineage>
        <taxon>Bacteria</taxon>
        <taxon>Pseudomonadati</taxon>
        <taxon>Bacteroidota</taxon>
        <taxon>Bacteroidia</taxon>
        <taxon>Bacteroidales</taxon>
        <taxon>Tannerellaceae</taxon>
        <taxon>Parabacteroides</taxon>
    </lineage>
</organism>
<comment type="caution">
    <text evidence="1">The sequence shown here is derived from an EMBL/GenBank/DDBJ whole genome shotgun (WGS) entry which is preliminary data.</text>
</comment>
<dbReference type="AlphaFoldDB" id="K5ZDY4"/>
<sequence>MEKERLKEANRLNKLIEEHEKALLCFEYDKNEYINDIRESNGEEKLPPEYESTNPKLIIEYDEFDEDKYRRQLPIPMVLSEFLVDAIKVAIKENLCKLKTEFEML</sequence>
<dbReference type="EMBL" id="AGZO01000031">
    <property type="protein sequence ID" value="EKN09420.1"/>
    <property type="molecule type" value="Genomic_DNA"/>
</dbReference>
<evidence type="ECO:0000313" key="2">
    <source>
        <dbReference type="Proteomes" id="UP000006330"/>
    </source>
</evidence>
<proteinExistence type="predicted"/>
<dbReference type="HOGENOM" id="CLU_2233918_0_0_10"/>
<name>K5ZDY4_9BACT</name>
<protein>
    <submittedName>
        <fullName evidence="1">Uncharacterized protein</fullName>
    </submittedName>
</protein>
<dbReference type="RefSeq" id="WP_007657958.1">
    <property type="nucleotide sequence ID" value="NZ_JH976475.1"/>
</dbReference>
<evidence type="ECO:0000313" key="1">
    <source>
        <dbReference type="EMBL" id="EKN09420.1"/>
    </source>
</evidence>
<gene>
    <name evidence="1" type="ORF">HMPREF1076_04449</name>
</gene>
<dbReference type="OrthoDB" id="9869720at2"/>
<dbReference type="Proteomes" id="UP000006330">
    <property type="component" value="Unassembled WGS sequence"/>
</dbReference>
<accession>K5ZDY4</accession>